<dbReference type="InterPro" id="IPR056924">
    <property type="entry name" value="SH3_Tf2-1"/>
</dbReference>
<keyword evidence="12" id="KW-0695">RNA-directed DNA polymerase</keyword>
<name>A0AAQ3SZ73_PASNO</name>
<keyword evidence="3" id="KW-0548">Nucleotidyltransferase</keyword>
<dbReference type="PROSITE" id="PS50013">
    <property type="entry name" value="CHROMO_2"/>
    <property type="match status" value="1"/>
</dbReference>
<evidence type="ECO:0000256" key="5">
    <source>
        <dbReference type="ARBA" id="ARBA00022723"/>
    </source>
</evidence>
<dbReference type="SUPFAM" id="SSF54160">
    <property type="entry name" value="Chromo domain-like"/>
    <property type="match status" value="1"/>
</dbReference>
<keyword evidence="8" id="KW-0378">Hydrolase</keyword>
<keyword evidence="6" id="KW-0064">Aspartyl protease</keyword>
<evidence type="ECO:0000256" key="10">
    <source>
        <dbReference type="ARBA" id="ARBA00022884"/>
    </source>
</evidence>
<evidence type="ECO:0000256" key="17">
    <source>
        <dbReference type="SAM" id="MobiDB-lite"/>
    </source>
</evidence>
<dbReference type="Pfam" id="PF17921">
    <property type="entry name" value="Integrase_H2C2"/>
    <property type="match status" value="1"/>
</dbReference>
<dbReference type="Gene3D" id="3.10.10.10">
    <property type="entry name" value="HIV Type 1 Reverse Transcriptase, subunit A, domain 1"/>
    <property type="match status" value="1"/>
</dbReference>
<accession>A0AAQ3SZ73</accession>
<proteinExistence type="predicted"/>
<evidence type="ECO:0000313" key="21">
    <source>
        <dbReference type="Proteomes" id="UP001341281"/>
    </source>
</evidence>
<keyword evidence="14" id="KW-0238">DNA-binding</keyword>
<evidence type="ECO:0000256" key="15">
    <source>
        <dbReference type="ARBA" id="ARBA00023172"/>
    </source>
</evidence>
<evidence type="ECO:0000259" key="18">
    <source>
        <dbReference type="PROSITE" id="PS50013"/>
    </source>
</evidence>
<dbReference type="GO" id="GO:0004519">
    <property type="term" value="F:endonuclease activity"/>
    <property type="evidence" value="ECO:0007669"/>
    <property type="project" value="UniProtKB-KW"/>
</dbReference>
<evidence type="ECO:0000256" key="7">
    <source>
        <dbReference type="ARBA" id="ARBA00022759"/>
    </source>
</evidence>
<dbReference type="InterPro" id="IPR001584">
    <property type="entry name" value="Integrase_cat-core"/>
</dbReference>
<feature type="compositionally biased region" description="Low complexity" evidence="17">
    <location>
        <begin position="33"/>
        <end position="67"/>
    </location>
</feature>
<dbReference type="Pfam" id="PF00078">
    <property type="entry name" value="RVT_1"/>
    <property type="match status" value="1"/>
</dbReference>
<keyword evidence="7" id="KW-0255">Endonuclease</keyword>
<dbReference type="PROSITE" id="PS00141">
    <property type="entry name" value="ASP_PROTEASE"/>
    <property type="match status" value="1"/>
</dbReference>
<dbReference type="FunFam" id="3.30.70.270:FF:000020">
    <property type="entry name" value="Transposon Tf2-6 polyprotein-like Protein"/>
    <property type="match status" value="1"/>
</dbReference>
<evidence type="ECO:0000313" key="20">
    <source>
        <dbReference type="EMBL" id="WVZ63184.1"/>
    </source>
</evidence>
<keyword evidence="21" id="KW-1185">Reference proteome</keyword>
<dbReference type="Pfam" id="PF24626">
    <property type="entry name" value="SH3_Tf2-1"/>
    <property type="match status" value="1"/>
</dbReference>
<evidence type="ECO:0000256" key="14">
    <source>
        <dbReference type="ARBA" id="ARBA00023125"/>
    </source>
</evidence>
<dbReference type="GO" id="GO:0003964">
    <property type="term" value="F:RNA-directed DNA polymerase activity"/>
    <property type="evidence" value="ECO:0007669"/>
    <property type="project" value="UniProtKB-KW"/>
</dbReference>
<dbReference type="Gene3D" id="2.40.70.10">
    <property type="entry name" value="Acid Proteases"/>
    <property type="match status" value="1"/>
</dbReference>
<dbReference type="GO" id="GO:0004190">
    <property type="term" value="F:aspartic-type endopeptidase activity"/>
    <property type="evidence" value="ECO:0007669"/>
    <property type="project" value="UniProtKB-KW"/>
</dbReference>
<dbReference type="SUPFAM" id="SSF53098">
    <property type="entry name" value="Ribonuclease H-like"/>
    <property type="match status" value="1"/>
</dbReference>
<feature type="domain" description="Integrase catalytic" evidence="19">
    <location>
        <begin position="849"/>
        <end position="1011"/>
    </location>
</feature>
<dbReference type="PANTHER" id="PTHR37984:SF5">
    <property type="entry name" value="PROTEIN NYNRIN-LIKE"/>
    <property type="match status" value="1"/>
</dbReference>
<dbReference type="SUPFAM" id="SSF50630">
    <property type="entry name" value="Acid proteases"/>
    <property type="match status" value="1"/>
</dbReference>
<dbReference type="Pfam" id="PF00665">
    <property type="entry name" value="rve"/>
    <property type="match status" value="1"/>
</dbReference>
<evidence type="ECO:0000256" key="13">
    <source>
        <dbReference type="ARBA" id="ARBA00022932"/>
    </source>
</evidence>
<dbReference type="FunFam" id="3.30.420.10:FF:000219">
    <property type="entry name" value="Putative retroelement"/>
    <property type="match status" value="1"/>
</dbReference>
<keyword evidence="1" id="KW-0645">Protease</keyword>
<dbReference type="InterPro" id="IPR000477">
    <property type="entry name" value="RT_dom"/>
</dbReference>
<dbReference type="GO" id="GO:0046872">
    <property type="term" value="F:metal ion binding"/>
    <property type="evidence" value="ECO:0007669"/>
    <property type="project" value="UniProtKB-KW"/>
</dbReference>
<feature type="region of interest" description="Disordered" evidence="17">
    <location>
        <begin position="26"/>
        <end position="67"/>
    </location>
</feature>
<dbReference type="Gene3D" id="3.30.70.270">
    <property type="match status" value="3"/>
</dbReference>
<dbReference type="GO" id="GO:0003677">
    <property type="term" value="F:DNA binding"/>
    <property type="evidence" value="ECO:0007669"/>
    <property type="project" value="UniProtKB-KW"/>
</dbReference>
<dbReference type="CDD" id="cd00303">
    <property type="entry name" value="retropepsin_like"/>
    <property type="match status" value="1"/>
</dbReference>
<dbReference type="InterPro" id="IPR000953">
    <property type="entry name" value="Chromo/chromo_shadow_dom"/>
</dbReference>
<dbReference type="GO" id="GO:0006310">
    <property type="term" value="P:DNA recombination"/>
    <property type="evidence" value="ECO:0007669"/>
    <property type="project" value="UniProtKB-KW"/>
</dbReference>
<dbReference type="GO" id="GO:0003887">
    <property type="term" value="F:DNA-directed DNA polymerase activity"/>
    <property type="evidence" value="ECO:0007669"/>
    <property type="project" value="UniProtKB-KW"/>
</dbReference>
<evidence type="ECO:0000256" key="12">
    <source>
        <dbReference type="ARBA" id="ARBA00022918"/>
    </source>
</evidence>
<sequence>MDVELCAPGDLQHAMALARAYERRGQYADGRSPRSASRVPPAATPAASAAGAPPAASASATQRTPPATFRRLSATEMEERRRQGLCFNCDEPFVRGHRCQRLFYLEVVDEDVTTDDTAPATSDEEEAPVISLLAMTGLHKPGTMHIPVTIQGRRLIALLDTGSTHNFLNTAVLGDIDWPLAACRDLRVTVANGDKVACRGRAARVPMHIASEQFAADFYAIPLDGFDVVLGVAFLCTLGPVIWDFDQLHLTFRREGRRVQWRGVGPVARQPRLAALAVRDQPLLDDLLGSFADVFATPTGLPPARACDHRIHLRPGTPPVAVRPYRYAQLQKDELERQVAAMLAQGIIRTNTSAFSAPVLLIKKHDQSWRFCIDYRALNDATAKDKFLIPVVDELLDELHGAHFFTKLDLRSGYHQVRMHVSDIEKTAFRTYHGHFEFLVMPFGLTNVPATFQALMNDSWSAHLQHLNAVVDALRAHSLFIKRSKCSFGAESVAYLGHVVSADDVAMDMDKVEAVASWPRPRSTRGLRGFLGLAGYYRKFIRDFVLVAAPLNALLRKDAFLWSPEAKAAFEALKRALSMAPVLQLPDFTKPFIVECDASGMGFGAVLQGAGPLAYISRPFAPRHLKISAYERELIGLVQAVRHWRPYLWGRHFLIRTDHFSLKFLLDQRLSTVPQHQWMSKLFGYDFTVEYRPGRLNTVADALSRRDADVGEATSALAPAAEPLVASLTVSGSTLQLYADLAEESATNPACVQLRDQLARGDLGAPWREHSGLLLHGFRVFVPPSSAFLPHILQLAHAAHEGIQKTLHRLRASFYIERDRAALRAFVRACPTCQHYKTESLQPAGLLQPLEVPSQVWADISMDFIEGLPRVHGKSVILTVVDRFSKCAHFIALGHPYTATSVARAFFNEIVRLHGLPASIVSDRGLVFTSAVWRDLFKMSGVKLRMSTAFHPQTDGQSEVTNRTIAMYLRCITGDRPRAWVDWLPWAEYCYNTAYHTALRATPFQVVYGREPPALGTYRDGSARTQTVDDMLHDRDLFLSEVRDRLLQAQVYSKRQYDSSHRALEFQVDDWIWLRLLHRQAASLVPRSNAKLGPRYAGPFQVTERIGQVAYHLKLPEGARIHDVFHVGLLKPFHGAPPVETPPLPPMEHGRLLPVPSKVFRAQLRRGVWHVLVHWAGDDEANATWEPLEQFQSTYPTTQLADEPFLEARRDVMTGISYSRRHRNNQSG</sequence>
<dbReference type="FunFam" id="3.10.10.10:FF:000007">
    <property type="entry name" value="Retrovirus-related Pol polyprotein from transposon 17.6-like Protein"/>
    <property type="match status" value="1"/>
</dbReference>
<dbReference type="GO" id="GO:0003723">
    <property type="term" value="F:RNA binding"/>
    <property type="evidence" value="ECO:0007669"/>
    <property type="project" value="UniProtKB-KW"/>
</dbReference>
<evidence type="ECO:0000256" key="8">
    <source>
        <dbReference type="ARBA" id="ARBA00022801"/>
    </source>
</evidence>
<dbReference type="SUPFAM" id="SSF56672">
    <property type="entry name" value="DNA/RNA polymerases"/>
    <property type="match status" value="1"/>
</dbReference>
<evidence type="ECO:0000256" key="2">
    <source>
        <dbReference type="ARBA" id="ARBA00022679"/>
    </source>
</evidence>
<evidence type="ECO:0000256" key="16">
    <source>
        <dbReference type="ARBA" id="ARBA00023268"/>
    </source>
</evidence>
<keyword evidence="2" id="KW-0808">Transferase</keyword>
<protein>
    <submittedName>
        <fullName evidence="20">Uncharacterized protein</fullName>
    </submittedName>
</protein>
<keyword evidence="10" id="KW-0694">RNA-binding</keyword>
<dbReference type="GO" id="GO:0015074">
    <property type="term" value="P:DNA integration"/>
    <property type="evidence" value="ECO:0007669"/>
    <property type="project" value="UniProtKB-KW"/>
</dbReference>
<evidence type="ECO:0000256" key="1">
    <source>
        <dbReference type="ARBA" id="ARBA00022670"/>
    </source>
</evidence>
<dbReference type="InterPro" id="IPR043502">
    <property type="entry name" value="DNA/RNA_pol_sf"/>
</dbReference>
<dbReference type="GO" id="GO:0006508">
    <property type="term" value="P:proteolysis"/>
    <property type="evidence" value="ECO:0007669"/>
    <property type="project" value="UniProtKB-KW"/>
</dbReference>
<dbReference type="Gene3D" id="3.30.420.10">
    <property type="entry name" value="Ribonuclease H-like superfamily/Ribonuclease H"/>
    <property type="match status" value="1"/>
</dbReference>
<feature type="domain" description="Chromo" evidence="18">
    <location>
        <begin position="1154"/>
        <end position="1203"/>
    </location>
</feature>
<organism evidence="20 21">
    <name type="scientific">Paspalum notatum var. saurae</name>
    <dbReference type="NCBI Taxonomy" id="547442"/>
    <lineage>
        <taxon>Eukaryota</taxon>
        <taxon>Viridiplantae</taxon>
        <taxon>Streptophyta</taxon>
        <taxon>Embryophyta</taxon>
        <taxon>Tracheophyta</taxon>
        <taxon>Spermatophyta</taxon>
        <taxon>Magnoliopsida</taxon>
        <taxon>Liliopsida</taxon>
        <taxon>Poales</taxon>
        <taxon>Poaceae</taxon>
        <taxon>PACMAD clade</taxon>
        <taxon>Panicoideae</taxon>
        <taxon>Andropogonodae</taxon>
        <taxon>Paspaleae</taxon>
        <taxon>Paspalinae</taxon>
        <taxon>Paspalum</taxon>
    </lineage>
</organism>
<evidence type="ECO:0000256" key="3">
    <source>
        <dbReference type="ARBA" id="ARBA00022695"/>
    </source>
</evidence>
<dbReference type="EMBL" id="CP144747">
    <property type="protein sequence ID" value="WVZ63184.1"/>
    <property type="molecule type" value="Genomic_DNA"/>
</dbReference>
<dbReference type="InterPro" id="IPR050951">
    <property type="entry name" value="Retrovirus_Pol_polyprotein"/>
</dbReference>
<dbReference type="InterPro" id="IPR021109">
    <property type="entry name" value="Peptidase_aspartic_dom_sf"/>
</dbReference>
<dbReference type="CDD" id="cd01647">
    <property type="entry name" value="RT_LTR"/>
    <property type="match status" value="1"/>
</dbReference>
<evidence type="ECO:0000256" key="9">
    <source>
        <dbReference type="ARBA" id="ARBA00022842"/>
    </source>
</evidence>
<dbReference type="InterPro" id="IPR041577">
    <property type="entry name" value="RT_RNaseH_2"/>
</dbReference>
<dbReference type="InterPro" id="IPR036397">
    <property type="entry name" value="RNaseH_sf"/>
</dbReference>
<dbReference type="PROSITE" id="PS50994">
    <property type="entry name" value="INTEGRASE"/>
    <property type="match status" value="1"/>
</dbReference>
<dbReference type="InterPro" id="IPR043128">
    <property type="entry name" value="Rev_trsase/Diguanyl_cyclase"/>
</dbReference>
<dbReference type="AlphaFoldDB" id="A0AAQ3SZ73"/>
<dbReference type="InterPro" id="IPR016197">
    <property type="entry name" value="Chromo-like_dom_sf"/>
</dbReference>
<dbReference type="Pfam" id="PF17919">
    <property type="entry name" value="RT_RNaseH_2"/>
    <property type="match status" value="1"/>
</dbReference>
<keyword evidence="9" id="KW-0460">Magnesium</keyword>
<dbReference type="PANTHER" id="PTHR37984">
    <property type="entry name" value="PROTEIN CBG26694"/>
    <property type="match status" value="1"/>
</dbReference>
<dbReference type="Pfam" id="PF08284">
    <property type="entry name" value="RVP_2"/>
    <property type="match status" value="1"/>
</dbReference>
<dbReference type="InterPro" id="IPR012337">
    <property type="entry name" value="RNaseH-like_sf"/>
</dbReference>
<dbReference type="InterPro" id="IPR041588">
    <property type="entry name" value="Integrase_H2C2"/>
</dbReference>
<dbReference type="Proteomes" id="UP001341281">
    <property type="component" value="Chromosome 03"/>
</dbReference>
<dbReference type="Gene3D" id="1.10.340.70">
    <property type="match status" value="1"/>
</dbReference>
<evidence type="ECO:0000256" key="4">
    <source>
        <dbReference type="ARBA" id="ARBA00022722"/>
    </source>
</evidence>
<dbReference type="CDD" id="cd09274">
    <property type="entry name" value="RNase_HI_RT_Ty3"/>
    <property type="match status" value="1"/>
</dbReference>
<reference evidence="20 21" key="1">
    <citation type="submission" date="2024-02" db="EMBL/GenBank/DDBJ databases">
        <title>High-quality chromosome-scale genome assembly of Pensacola bahiagrass (Paspalum notatum Flugge var. saurae).</title>
        <authorList>
            <person name="Vega J.M."/>
            <person name="Podio M."/>
            <person name="Orjuela J."/>
            <person name="Siena L.A."/>
            <person name="Pessino S.C."/>
            <person name="Combes M.C."/>
            <person name="Mariac C."/>
            <person name="Albertini E."/>
            <person name="Pupilli F."/>
            <person name="Ortiz J.P.A."/>
            <person name="Leblanc O."/>
        </authorList>
    </citation>
    <scope>NUCLEOTIDE SEQUENCE [LARGE SCALE GENOMIC DNA]</scope>
    <source>
        <strain evidence="20">R1</strain>
        <tissue evidence="20">Leaf</tissue>
    </source>
</reference>
<dbReference type="InterPro" id="IPR001969">
    <property type="entry name" value="Aspartic_peptidase_AS"/>
</dbReference>
<evidence type="ECO:0000256" key="11">
    <source>
        <dbReference type="ARBA" id="ARBA00022908"/>
    </source>
</evidence>
<evidence type="ECO:0000259" key="19">
    <source>
        <dbReference type="PROSITE" id="PS50994"/>
    </source>
</evidence>
<keyword evidence="15" id="KW-0233">DNA recombination</keyword>
<gene>
    <name evidence="20" type="ORF">U9M48_012838</name>
</gene>
<keyword evidence="5" id="KW-0479">Metal-binding</keyword>
<keyword evidence="4" id="KW-0540">Nuclease</keyword>
<evidence type="ECO:0000256" key="6">
    <source>
        <dbReference type="ARBA" id="ARBA00022750"/>
    </source>
</evidence>
<keyword evidence="16" id="KW-0511">Multifunctional enzyme</keyword>
<keyword evidence="13" id="KW-0239">DNA-directed DNA polymerase</keyword>
<keyword evidence="11" id="KW-0229">DNA integration</keyword>